<reference evidence="2 3" key="1">
    <citation type="submission" date="2024-06" db="EMBL/GenBank/DDBJ databases">
        <title>A chromosome level genome sequence of Diviner's sage (Salvia divinorum).</title>
        <authorList>
            <person name="Ford S.A."/>
            <person name="Ro D.-K."/>
            <person name="Ness R.W."/>
            <person name="Phillips M.A."/>
        </authorList>
    </citation>
    <scope>NUCLEOTIDE SEQUENCE [LARGE SCALE GENOMIC DNA]</scope>
    <source>
        <strain evidence="2">SAF-2024a</strain>
        <tissue evidence="2">Leaf</tissue>
    </source>
</reference>
<dbReference type="EMBL" id="JBEAFC010000006">
    <property type="protein sequence ID" value="KAL1552039.1"/>
    <property type="molecule type" value="Genomic_DNA"/>
</dbReference>
<accession>A0ABD1HAA1</accession>
<dbReference type="PANTHER" id="PTHR36782:SF1">
    <property type="entry name" value="CALCIUM UNIPORTER PROTEIN"/>
    <property type="match status" value="1"/>
</dbReference>
<dbReference type="AlphaFoldDB" id="A0ABD1HAA1"/>
<gene>
    <name evidence="2" type="ORF">AAHA92_12886</name>
</gene>
<organism evidence="2 3">
    <name type="scientific">Salvia divinorum</name>
    <name type="common">Maria pastora</name>
    <name type="synonym">Diviner's sage</name>
    <dbReference type="NCBI Taxonomy" id="28513"/>
    <lineage>
        <taxon>Eukaryota</taxon>
        <taxon>Viridiplantae</taxon>
        <taxon>Streptophyta</taxon>
        <taxon>Embryophyta</taxon>
        <taxon>Tracheophyta</taxon>
        <taxon>Spermatophyta</taxon>
        <taxon>Magnoliopsida</taxon>
        <taxon>eudicotyledons</taxon>
        <taxon>Gunneridae</taxon>
        <taxon>Pentapetalae</taxon>
        <taxon>asterids</taxon>
        <taxon>lamiids</taxon>
        <taxon>Lamiales</taxon>
        <taxon>Lamiaceae</taxon>
        <taxon>Nepetoideae</taxon>
        <taxon>Mentheae</taxon>
        <taxon>Salviinae</taxon>
        <taxon>Salvia</taxon>
        <taxon>Salvia subgen. Calosphace</taxon>
    </lineage>
</organism>
<keyword evidence="3" id="KW-1185">Reference proteome</keyword>
<evidence type="ECO:0000313" key="3">
    <source>
        <dbReference type="Proteomes" id="UP001567538"/>
    </source>
</evidence>
<dbReference type="Pfam" id="PF25418">
    <property type="entry name" value="DUF7890"/>
    <property type="match status" value="1"/>
</dbReference>
<evidence type="ECO:0000313" key="2">
    <source>
        <dbReference type="EMBL" id="KAL1552039.1"/>
    </source>
</evidence>
<comment type="caution">
    <text evidence="2">The sequence shown here is derived from an EMBL/GenBank/DDBJ whole genome shotgun (WGS) entry which is preliminary data.</text>
</comment>
<name>A0ABD1HAA1_SALDI</name>
<dbReference type="InterPro" id="IPR057212">
    <property type="entry name" value="DUF7890"/>
</dbReference>
<feature type="domain" description="DUF7890" evidence="1">
    <location>
        <begin position="35"/>
        <end position="62"/>
    </location>
</feature>
<dbReference type="Proteomes" id="UP001567538">
    <property type="component" value="Unassembled WGS sequence"/>
</dbReference>
<protein>
    <recommendedName>
        <fullName evidence="1">DUF7890 domain-containing protein</fullName>
    </recommendedName>
</protein>
<evidence type="ECO:0000259" key="1">
    <source>
        <dbReference type="Pfam" id="PF25418"/>
    </source>
</evidence>
<proteinExistence type="predicted"/>
<sequence>MDFGEAVKKKTKKKRVQFESEALLQSDGKNKSSYQVKILVTKEEAIRLLSKCQDGNILEFKDWIVPSLKSGRRRQRYGYGKKLKRRVRSDFERRPLLEKERKVNIVMRKEVATNGGKF</sequence>
<dbReference type="PANTHER" id="PTHR36782">
    <property type="entry name" value="BNAC03G62080D PROTEIN"/>
    <property type="match status" value="1"/>
</dbReference>